<dbReference type="OrthoDB" id="9789083at2"/>
<evidence type="ECO:0000256" key="2">
    <source>
        <dbReference type="ARBA" id="ARBA00022857"/>
    </source>
</evidence>
<comment type="similarity">
    <text evidence="1 4">Belongs to the short-chain dehydrogenases/reductases (SDR) family.</text>
</comment>
<dbReference type="RefSeq" id="WP_060819571.1">
    <property type="nucleotide sequence ID" value="NZ_FCOC02000006.1"/>
</dbReference>
<evidence type="ECO:0000313" key="6">
    <source>
        <dbReference type="Proteomes" id="UP000054893"/>
    </source>
</evidence>
<keyword evidence="2" id="KW-0521">NADP</keyword>
<evidence type="ECO:0000256" key="4">
    <source>
        <dbReference type="RuleBase" id="RU000363"/>
    </source>
</evidence>
<dbReference type="Pfam" id="PF00106">
    <property type="entry name" value="adh_short"/>
    <property type="match status" value="1"/>
</dbReference>
<protein>
    <submittedName>
        <fullName evidence="5">Short chain dehydrogenase</fullName>
    </submittedName>
</protein>
<evidence type="ECO:0000256" key="1">
    <source>
        <dbReference type="ARBA" id="ARBA00006484"/>
    </source>
</evidence>
<sequence length="256" mass="27231">MAGNTTDSLIGKVALVTGAARGLGVEISRDLAARGAHVIVGARDHRKAEDVAAELRERGGAASALKLDVTHEEDRRAAYASIDNAHGKLDILVNNAGILLDSPDGGTPAPRQPSEALPHVLRETFEVNFFAPIFLTQLLLPLLKRSDAPRVVNVSSIRGSLTHLSDPASPVYPVRALGYDSSKAALNAFTVLIAEELRGTPIKINAIHPGWLRTGMGGERATMSVEDGARTAVQYATLGEEGPTGGFFFLDERLPW</sequence>
<proteinExistence type="inferred from homology"/>
<dbReference type="AlphaFoldDB" id="A0A158GEG7"/>
<dbReference type="Gene3D" id="3.40.50.720">
    <property type="entry name" value="NAD(P)-binding Rossmann-like Domain"/>
    <property type="match status" value="1"/>
</dbReference>
<dbReference type="InterPro" id="IPR002347">
    <property type="entry name" value="SDR_fam"/>
</dbReference>
<keyword evidence="3" id="KW-0560">Oxidoreductase</keyword>
<gene>
    <name evidence="5" type="ORF">AWB64_02700</name>
</gene>
<dbReference type="PANTHER" id="PTHR43490">
    <property type="entry name" value="(+)-NEOMENTHOL DEHYDROGENASE"/>
    <property type="match status" value="1"/>
</dbReference>
<evidence type="ECO:0000313" key="5">
    <source>
        <dbReference type="EMBL" id="SAL30515.1"/>
    </source>
</evidence>
<dbReference type="PANTHER" id="PTHR43490:SF99">
    <property type="entry name" value="SHORT-CHAIN DEHYDROGENASE_REDUCTASE"/>
    <property type="match status" value="1"/>
</dbReference>
<accession>A0A158GEG7</accession>
<dbReference type="PRINTS" id="PR00080">
    <property type="entry name" value="SDRFAMILY"/>
</dbReference>
<dbReference type="GO" id="GO:0016491">
    <property type="term" value="F:oxidoreductase activity"/>
    <property type="evidence" value="ECO:0007669"/>
    <property type="project" value="UniProtKB-KW"/>
</dbReference>
<reference evidence="5 6" key="1">
    <citation type="submission" date="2016-01" db="EMBL/GenBank/DDBJ databases">
        <authorList>
            <person name="Oliw E.H."/>
        </authorList>
    </citation>
    <scope>NUCLEOTIDE SEQUENCE [LARGE SCALE GENOMIC DNA]</scope>
    <source>
        <strain evidence="5">LMG 22029</strain>
    </source>
</reference>
<dbReference type="Proteomes" id="UP000054893">
    <property type="component" value="Unassembled WGS sequence"/>
</dbReference>
<evidence type="ECO:0000256" key="3">
    <source>
        <dbReference type="ARBA" id="ARBA00023002"/>
    </source>
</evidence>
<organism evidence="5 6">
    <name type="scientific">Caballeronia sordidicola</name>
    <name type="common">Burkholderia sordidicola</name>
    <dbReference type="NCBI Taxonomy" id="196367"/>
    <lineage>
        <taxon>Bacteria</taxon>
        <taxon>Pseudomonadati</taxon>
        <taxon>Pseudomonadota</taxon>
        <taxon>Betaproteobacteria</taxon>
        <taxon>Burkholderiales</taxon>
        <taxon>Burkholderiaceae</taxon>
        <taxon>Caballeronia</taxon>
    </lineage>
</organism>
<dbReference type="SUPFAM" id="SSF51735">
    <property type="entry name" value="NAD(P)-binding Rossmann-fold domains"/>
    <property type="match status" value="1"/>
</dbReference>
<dbReference type="InterPro" id="IPR036291">
    <property type="entry name" value="NAD(P)-bd_dom_sf"/>
</dbReference>
<name>A0A158GEG7_CABSO</name>
<dbReference type="PRINTS" id="PR00081">
    <property type="entry name" value="GDHRDH"/>
</dbReference>
<dbReference type="EMBL" id="FCOC02000006">
    <property type="protein sequence ID" value="SAL30515.1"/>
    <property type="molecule type" value="Genomic_DNA"/>
</dbReference>